<accession>A0A8C5HNZ0</accession>
<evidence type="ECO:0000256" key="5">
    <source>
        <dbReference type="ARBA" id="ARBA00012779"/>
    </source>
</evidence>
<comment type="catalytic activity">
    <reaction evidence="13">
        <text>7-[(3S)-(3-amino-3-methoxycarbonyl)propyl]wyosine(37) in tRNA(Phe) + S-adenosyl-L-methionine + CO2 = wybutosine(37) in tRNA(Phe) + S-adenosyl-L-homocysteine + 2 H(+)</text>
        <dbReference type="Rhea" id="RHEA:37119"/>
        <dbReference type="Rhea" id="RHEA-COMP:11844"/>
        <dbReference type="Rhea" id="RHEA-COMP:11847"/>
        <dbReference type="ChEBI" id="CHEBI:15378"/>
        <dbReference type="ChEBI" id="CHEBI:16526"/>
        <dbReference type="ChEBI" id="CHEBI:57856"/>
        <dbReference type="ChEBI" id="CHEBI:59789"/>
        <dbReference type="ChEBI" id="CHEBI:73544"/>
        <dbReference type="ChEBI" id="CHEBI:74275"/>
        <dbReference type="EC" id="2.3.1.231"/>
    </reaction>
</comment>
<dbReference type="GO" id="GO:0031591">
    <property type="term" value="P:wybutosine biosynthetic process"/>
    <property type="evidence" value="ECO:0007669"/>
    <property type="project" value="TreeGrafter"/>
</dbReference>
<proteinExistence type="inferred from homology"/>
<evidence type="ECO:0000256" key="4">
    <source>
        <dbReference type="ARBA" id="ARBA00012155"/>
    </source>
</evidence>
<dbReference type="Gene3D" id="3.40.50.150">
    <property type="entry name" value="Vaccinia Virus protein VP39"/>
    <property type="match status" value="1"/>
</dbReference>
<keyword evidence="9" id="KW-0949">S-adenosyl-L-methionine</keyword>
<dbReference type="AlphaFoldDB" id="A0A8C5HNZ0"/>
<keyword evidence="8" id="KW-0808">Transferase</keyword>
<organism evidence="15 16">
    <name type="scientific">Gouania willdenowi</name>
    <name type="common">Blunt-snouted clingfish</name>
    <name type="synonym">Lepadogaster willdenowi</name>
    <dbReference type="NCBI Taxonomy" id="441366"/>
    <lineage>
        <taxon>Eukaryota</taxon>
        <taxon>Metazoa</taxon>
        <taxon>Chordata</taxon>
        <taxon>Craniata</taxon>
        <taxon>Vertebrata</taxon>
        <taxon>Euteleostomi</taxon>
        <taxon>Actinopterygii</taxon>
        <taxon>Neopterygii</taxon>
        <taxon>Teleostei</taxon>
        <taxon>Neoteleostei</taxon>
        <taxon>Acanthomorphata</taxon>
        <taxon>Ovalentaria</taxon>
        <taxon>Blenniimorphae</taxon>
        <taxon>Blenniiformes</taxon>
        <taxon>Gobiesocoidei</taxon>
        <taxon>Gobiesocidae</taxon>
        <taxon>Gobiesocinae</taxon>
        <taxon>Gouania</taxon>
    </lineage>
</organism>
<evidence type="ECO:0000256" key="1">
    <source>
        <dbReference type="ARBA" id="ARBA00001806"/>
    </source>
</evidence>
<dbReference type="InterPro" id="IPR007213">
    <property type="entry name" value="Ppm1/Ppm2/Tcmp"/>
</dbReference>
<evidence type="ECO:0000256" key="11">
    <source>
        <dbReference type="ARBA" id="ARBA00029750"/>
    </source>
</evidence>
<evidence type="ECO:0000256" key="12">
    <source>
        <dbReference type="ARBA" id="ARBA00030847"/>
    </source>
</evidence>
<protein>
    <recommendedName>
        <fullName evidence="6">tRNA wybutosine-synthesizing protein 4</fullName>
        <ecNumber evidence="5">2.1.1.290</ecNumber>
        <ecNumber evidence="4">2.3.1.231</ecNumber>
    </recommendedName>
    <alternativeName>
        <fullName evidence="12">tRNA(Phe) (7-(3-amino-3-(methoxycarbonyl)propyl)wyosine(37)-N)-methoxycarbonyltransferase</fullName>
    </alternativeName>
    <alternativeName>
        <fullName evidence="11">tRNA(Phe) (7-(3-amino-3-carboxypropyl)wyosine(37)-O)-methyltransferase</fullName>
    </alternativeName>
</protein>
<gene>
    <name evidence="15" type="primary">lcmt2</name>
</gene>
<evidence type="ECO:0000256" key="9">
    <source>
        <dbReference type="ARBA" id="ARBA00022691"/>
    </source>
</evidence>
<dbReference type="SUPFAM" id="SSF117281">
    <property type="entry name" value="Kelch motif"/>
    <property type="match status" value="1"/>
</dbReference>
<dbReference type="Ensembl" id="ENSGWIT00000052630.1">
    <property type="protein sequence ID" value="ENSGWIP00000048669.1"/>
    <property type="gene ID" value="ENSGWIG00000023826.1"/>
</dbReference>
<dbReference type="UniPathway" id="UPA00375"/>
<reference evidence="15" key="1">
    <citation type="submission" date="2020-06" db="EMBL/GenBank/DDBJ databases">
        <authorList>
            <consortium name="Wellcome Sanger Institute Data Sharing"/>
        </authorList>
    </citation>
    <scope>NUCLEOTIDE SEQUENCE [LARGE SCALE GENOMIC DNA]</scope>
</reference>
<dbReference type="SUPFAM" id="SSF53335">
    <property type="entry name" value="S-adenosyl-L-methionine-dependent methyltransferases"/>
    <property type="match status" value="1"/>
</dbReference>
<comment type="catalytic activity">
    <reaction evidence="1">
        <text>7-[(3S)-3-amino-3-carboxypropyl]wyosine(37) in tRNA(Phe) + S-adenosyl-L-methionine = 7-[(3S)-(3-amino-3-methoxycarbonyl)propyl]wyosine(37) in tRNA(Phe) + S-adenosyl-L-homocysteine</text>
        <dbReference type="Rhea" id="RHEA:36903"/>
        <dbReference type="Rhea" id="RHEA-COMP:10379"/>
        <dbReference type="Rhea" id="RHEA-COMP:11844"/>
        <dbReference type="ChEBI" id="CHEBI:57856"/>
        <dbReference type="ChEBI" id="CHEBI:59789"/>
        <dbReference type="ChEBI" id="CHEBI:73543"/>
        <dbReference type="ChEBI" id="CHEBI:74275"/>
        <dbReference type="EC" id="2.1.1.290"/>
    </reaction>
</comment>
<keyword evidence="10" id="KW-0819">tRNA processing</keyword>
<evidence type="ECO:0000256" key="8">
    <source>
        <dbReference type="ARBA" id="ARBA00022679"/>
    </source>
</evidence>
<dbReference type="EC" id="2.3.1.231" evidence="4"/>
<evidence type="ECO:0000256" key="13">
    <source>
        <dbReference type="ARBA" id="ARBA00049250"/>
    </source>
</evidence>
<dbReference type="PANTHER" id="PTHR46529">
    <property type="entry name" value="TRNA WYBUTOSINE-SYNTHESIZING PROTEIN 4"/>
    <property type="match status" value="1"/>
</dbReference>
<sequence length="668" mass="73392">MTTAYGPQRRQKGKDTAVQGTNDSSVLSKVSAAVHGYFRDTFLQHFVCKVSRRAPLINRGYYVRWKAVDQCVKRFLQVTAECPLRQILSLGAGFDSLFFRLCAEGCLDHCVVFEVDFPDVTRRKCELIRSNDALREMLESQTTFCAKGVNVSSAQYRLVGCDIREELKVEEALRDARFDSSAPTLILSEVVLTYMETKCSDAVIQWAAKLLPQSLFVLYEQIRPHDPFGRIMQEHFQKLNSTLHALRQYPDIAAQRARFLEKGWECCECVDMNDFFLNLISEDERERVQSLEPFDEHEEWHQKCSHYFILTASQGALMETALLHHTEAPSYGLSCSRSVLTARPVPLAVEGLGMSCCSISEDRLLLTGGSTRGGRSSSIRLLHRGPEGWRNVSVETSADPGVRLYPTATVLPTGGVLVLGGRSSPLSPAKGLLRVTFDLSNPLSSGESANICVEPTLCTGNAPTPRWRHTAALCKHGGDDFLFVFGGKNQSKVALGDGFFLDLRLMQWTEVPVGGAAPVARHSHTACSYQGGVVLFGGLGANGAPLGDTTLLKPRDGGFTWESISVCPRPTPRYSHCACVINDSLLVVGGVWLHADDVPGVLVIDLKCGRSTEFSLDTSSVPRPLMLHSFCCEMIGAEEPELLLIGGGGNCFSFGTHLNPQPISINLH</sequence>
<dbReference type="EC" id="2.1.1.290" evidence="5"/>
<evidence type="ECO:0000313" key="15">
    <source>
        <dbReference type="Ensembl" id="ENSGWIP00000048669.1"/>
    </source>
</evidence>
<evidence type="ECO:0000256" key="2">
    <source>
        <dbReference type="ARBA" id="ARBA00004797"/>
    </source>
</evidence>
<comment type="pathway">
    <text evidence="2">tRNA modification; wybutosine-tRNA(Phe) biosynthesis.</text>
</comment>
<evidence type="ECO:0000256" key="10">
    <source>
        <dbReference type="ARBA" id="ARBA00022694"/>
    </source>
</evidence>
<evidence type="ECO:0000313" key="16">
    <source>
        <dbReference type="Proteomes" id="UP000694680"/>
    </source>
</evidence>
<dbReference type="Proteomes" id="UP000694680">
    <property type="component" value="Chromosome 21"/>
</dbReference>
<dbReference type="Pfam" id="PF04072">
    <property type="entry name" value="LCM"/>
    <property type="match status" value="1"/>
</dbReference>
<dbReference type="Pfam" id="PF24681">
    <property type="entry name" value="Kelch_KLHDC2_KLHL20_DRC7"/>
    <property type="match status" value="1"/>
</dbReference>
<feature type="region of interest" description="Disordered" evidence="14">
    <location>
        <begin position="1"/>
        <end position="21"/>
    </location>
</feature>
<dbReference type="GO" id="GO:0030488">
    <property type="term" value="P:tRNA methylation"/>
    <property type="evidence" value="ECO:0007669"/>
    <property type="project" value="TreeGrafter"/>
</dbReference>
<keyword evidence="16" id="KW-1185">Reference proteome</keyword>
<evidence type="ECO:0000256" key="7">
    <source>
        <dbReference type="ARBA" id="ARBA00022603"/>
    </source>
</evidence>
<reference evidence="15" key="3">
    <citation type="submission" date="2025-09" db="UniProtKB">
        <authorList>
            <consortium name="Ensembl"/>
        </authorList>
    </citation>
    <scope>IDENTIFICATION</scope>
</reference>
<evidence type="ECO:0000256" key="3">
    <source>
        <dbReference type="ARBA" id="ARBA00010703"/>
    </source>
</evidence>
<dbReference type="FunFam" id="3.40.50.150:FF:000207">
    <property type="entry name" value="Leucine carboxyl methyltransferase 2"/>
    <property type="match status" value="1"/>
</dbReference>
<reference evidence="15" key="2">
    <citation type="submission" date="2025-08" db="UniProtKB">
        <authorList>
            <consortium name="Ensembl"/>
        </authorList>
    </citation>
    <scope>IDENTIFICATION</scope>
</reference>
<dbReference type="PANTHER" id="PTHR46529:SF1">
    <property type="entry name" value="TRNA WYBUTOSINE-SYNTHESIZING PROTEIN 4"/>
    <property type="match status" value="1"/>
</dbReference>
<evidence type="ECO:0000256" key="14">
    <source>
        <dbReference type="SAM" id="MobiDB-lite"/>
    </source>
</evidence>
<dbReference type="GO" id="GO:0008175">
    <property type="term" value="F:tRNA methyltransferase activity"/>
    <property type="evidence" value="ECO:0007669"/>
    <property type="project" value="TreeGrafter"/>
</dbReference>
<dbReference type="InterPro" id="IPR029063">
    <property type="entry name" value="SAM-dependent_MTases_sf"/>
</dbReference>
<dbReference type="InterPro" id="IPR015915">
    <property type="entry name" value="Kelch-typ_b-propeller"/>
</dbReference>
<comment type="similarity">
    <text evidence="3">Belongs to the methyltransferase superfamily. LCMT family.</text>
</comment>
<evidence type="ECO:0000256" key="6">
    <source>
        <dbReference type="ARBA" id="ARBA00018045"/>
    </source>
</evidence>
<dbReference type="Gene3D" id="2.120.10.80">
    <property type="entry name" value="Kelch-type beta propeller"/>
    <property type="match status" value="2"/>
</dbReference>
<keyword evidence="7" id="KW-0489">Methyltransferase</keyword>
<name>A0A8C5HNZ0_GOUWI</name>